<gene>
    <name evidence="2" type="primary">LOC108985994</name>
</gene>
<dbReference type="KEGG" id="jre:108985994"/>
<dbReference type="FunCoup" id="A0A2I4E3Q2">
    <property type="interactions" value="203"/>
</dbReference>
<evidence type="ECO:0000313" key="2">
    <source>
        <dbReference type="RefSeq" id="XP_018814029.2"/>
    </source>
</evidence>
<accession>A0A2I4E3Q2</accession>
<dbReference type="AlphaFoldDB" id="A0A2I4E3Q2"/>
<dbReference type="Gramene" id="Jr06_10620_p1">
    <property type="protein sequence ID" value="cds.Jr06_10620_p1"/>
    <property type="gene ID" value="Jr06_10620"/>
</dbReference>
<proteinExistence type="predicted"/>
<protein>
    <submittedName>
        <fullName evidence="2">Uncharacterized protein LOC108985994</fullName>
    </submittedName>
</protein>
<keyword evidence="1" id="KW-1185">Reference proteome</keyword>
<dbReference type="PANTHER" id="PTHR35758:SF2">
    <property type="entry name" value="TRANSMEMBRANE PROTEIN"/>
    <property type="match status" value="1"/>
</dbReference>
<sequence length="118" mass="12895">MAAGATCSKTSRLSSYERLVAIGLALLAVISPLYIDRRPVIGDSELDEEPVSLVPWLHLMLLVLILAITLSSYLDRCFTRSDPYWIHRVGGSSGGLIVILVLLVLVLKCKASVKSWEA</sequence>
<name>A0A2I4E3Q2_JUGRE</name>
<dbReference type="Proteomes" id="UP000235220">
    <property type="component" value="Chromosome 6"/>
</dbReference>
<organism evidence="1 2">
    <name type="scientific">Juglans regia</name>
    <name type="common">English walnut</name>
    <dbReference type="NCBI Taxonomy" id="51240"/>
    <lineage>
        <taxon>Eukaryota</taxon>
        <taxon>Viridiplantae</taxon>
        <taxon>Streptophyta</taxon>
        <taxon>Embryophyta</taxon>
        <taxon>Tracheophyta</taxon>
        <taxon>Spermatophyta</taxon>
        <taxon>Magnoliopsida</taxon>
        <taxon>eudicotyledons</taxon>
        <taxon>Gunneridae</taxon>
        <taxon>Pentapetalae</taxon>
        <taxon>rosids</taxon>
        <taxon>fabids</taxon>
        <taxon>Fagales</taxon>
        <taxon>Juglandaceae</taxon>
        <taxon>Juglans</taxon>
    </lineage>
</organism>
<dbReference type="GeneID" id="108985994"/>
<evidence type="ECO:0000313" key="1">
    <source>
        <dbReference type="Proteomes" id="UP000235220"/>
    </source>
</evidence>
<dbReference type="RefSeq" id="XP_018814029.2">
    <property type="nucleotide sequence ID" value="XM_018958484.2"/>
</dbReference>
<reference evidence="2" key="1">
    <citation type="submission" date="2025-08" db="UniProtKB">
        <authorList>
            <consortium name="RefSeq"/>
        </authorList>
    </citation>
    <scope>IDENTIFICATION</scope>
    <source>
        <tissue evidence="2">Leaves</tissue>
    </source>
</reference>
<dbReference type="STRING" id="51240.A0A2I4E3Q2"/>
<dbReference type="PANTHER" id="PTHR35758">
    <property type="entry name" value="TRANSMEMBRANE PROTEIN"/>
    <property type="match status" value="1"/>
</dbReference>